<evidence type="ECO:0000313" key="2">
    <source>
        <dbReference type="EMBL" id="CAA9240567.1"/>
    </source>
</evidence>
<organism evidence="2">
    <name type="scientific">uncultured Blastococcus sp</name>
    <dbReference type="NCBI Taxonomy" id="217144"/>
    <lineage>
        <taxon>Bacteria</taxon>
        <taxon>Bacillati</taxon>
        <taxon>Actinomycetota</taxon>
        <taxon>Actinomycetes</taxon>
        <taxon>Geodermatophilales</taxon>
        <taxon>Geodermatophilaceae</taxon>
        <taxon>Blastococcus</taxon>
        <taxon>environmental samples</taxon>
    </lineage>
</organism>
<feature type="non-terminal residue" evidence="2">
    <location>
        <position position="1"/>
    </location>
</feature>
<dbReference type="AlphaFoldDB" id="A0A6J4I2F8"/>
<feature type="region of interest" description="Disordered" evidence="1">
    <location>
        <begin position="59"/>
        <end position="86"/>
    </location>
</feature>
<sequence>GELRSPVLVRPGLPVRVDDQQVGPHGVGTTGLRRRVAVHLAAPAQRPRRLLGHVPARVRGRAHRRPAAAAGGRARGRRARSRGGGPLLRDVWAARLRDRRAPGRRTTRERRVHRGGAHRRRPAHHARHRPGRRVVGRGDPGVDGRGPRADRQGRRHADPALPPGRRASGRGRLLRAGDQPAARRGAGGRALGPRDRARLLPGLHRAQAQPAGTTPAPVLRGPAGRGGHRGGLARRQPAPEAV</sequence>
<evidence type="ECO:0000256" key="1">
    <source>
        <dbReference type="SAM" id="MobiDB-lite"/>
    </source>
</evidence>
<gene>
    <name evidence="2" type="ORF">AVDCRST_MAG52-1591</name>
</gene>
<name>A0A6J4I2F8_9ACTN</name>
<feature type="non-terminal residue" evidence="2">
    <location>
        <position position="242"/>
    </location>
</feature>
<feature type="compositionally biased region" description="Basic and acidic residues" evidence="1">
    <location>
        <begin position="140"/>
        <end position="158"/>
    </location>
</feature>
<protein>
    <submittedName>
        <fullName evidence="2">Uncharacterized protein</fullName>
    </submittedName>
</protein>
<feature type="compositionally biased region" description="Low complexity" evidence="1">
    <location>
        <begin position="199"/>
        <end position="222"/>
    </location>
</feature>
<proteinExistence type="predicted"/>
<feature type="region of interest" description="Disordered" evidence="1">
    <location>
        <begin position="98"/>
        <end position="242"/>
    </location>
</feature>
<reference evidence="2" key="1">
    <citation type="submission" date="2020-02" db="EMBL/GenBank/DDBJ databases">
        <authorList>
            <person name="Meier V. D."/>
        </authorList>
    </citation>
    <scope>NUCLEOTIDE SEQUENCE</scope>
    <source>
        <strain evidence="2">AVDCRST_MAG52</strain>
    </source>
</reference>
<accession>A0A6J4I2F8</accession>
<feature type="compositionally biased region" description="Basic residues" evidence="1">
    <location>
        <begin position="102"/>
        <end position="135"/>
    </location>
</feature>
<dbReference type="EMBL" id="CADCTN010000108">
    <property type="protein sequence ID" value="CAA9240567.1"/>
    <property type="molecule type" value="Genomic_DNA"/>
</dbReference>
<feature type="compositionally biased region" description="Low complexity" evidence="1">
    <location>
        <begin position="174"/>
        <end position="184"/>
    </location>
</feature>